<evidence type="ECO:0000256" key="1">
    <source>
        <dbReference type="SAM" id="MobiDB-lite"/>
    </source>
</evidence>
<evidence type="ECO:0000313" key="5">
    <source>
        <dbReference type="Proteomes" id="UP000580474"/>
    </source>
</evidence>
<organism evidence="4 5">
    <name type="scientific">Saccharopolyspora gloriosae</name>
    <dbReference type="NCBI Taxonomy" id="455344"/>
    <lineage>
        <taxon>Bacteria</taxon>
        <taxon>Bacillati</taxon>
        <taxon>Actinomycetota</taxon>
        <taxon>Actinomycetes</taxon>
        <taxon>Pseudonocardiales</taxon>
        <taxon>Pseudonocardiaceae</taxon>
        <taxon>Saccharopolyspora</taxon>
    </lineage>
</organism>
<accession>A0A840N8I7</accession>
<dbReference type="AlphaFoldDB" id="A0A840N8I7"/>
<evidence type="ECO:0000313" key="4">
    <source>
        <dbReference type="EMBL" id="MBB5067131.1"/>
    </source>
</evidence>
<dbReference type="RefSeq" id="WP_343071166.1">
    <property type="nucleotide sequence ID" value="NZ_JACHIV010000001.1"/>
</dbReference>
<protein>
    <recommendedName>
        <fullName evidence="3">DUF4232 domain-containing protein</fullName>
    </recommendedName>
</protein>
<dbReference type="InterPro" id="IPR025326">
    <property type="entry name" value="DUF4232"/>
</dbReference>
<evidence type="ECO:0000256" key="2">
    <source>
        <dbReference type="SAM" id="SignalP"/>
    </source>
</evidence>
<dbReference type="Proteomes" id="UP000580474">
    <property type="component" value="Unassembled WGS sequence"/>
</dbReference>
<feature type="compositionally biased region" description="Low complexity" evidence="1">
    <location>
        <begin position="56"/>
        <end position="88"/>
    </location>
</feature>
<comment type="caution">
    <text evidence="4">The sequence shown here is derived from an EMBL/GenBank/DDBJ whole genome shotgun (WGS) entry which is preliminary data.</text>
</comment>
<keyword evidence="2" id="KW-0732">Signal</keyword>
<feature type="region of interest" description="Disordered" evidence="1">
    <location>
        <begin position="38"/>
        <end position="96"/>
    </location>
</feature>
<feature type="region of interest" description="Disordered" evidence="1">
    <location>
        <begin position="180"/>
        <end position="205"/>
    </location>
</feature>
<dbReference type="Pfam" id="PF14016">
    <property type="entry name" value="DUF4232"/>
    <property type="match status" value="1"/>
</dbReference>
<feature type="chain" id="PRO_5032369526" description="DUF4232 domain-containing protein" evidence="2">
    <location>
        <begin position="41"/>
        <end position="229"/>
    </location>
</feature>
<keyword evidence="5" id="KW-1185">Reference proteome</keyword>
<dbReference type="EMBL" id="JACHIV010000001">
    <property type="protein sequence ID" value="MBB5067131.1"/>
    <property type="molecule type" value="Genomic_DNA"/>
</dbReference>
<dbReference type="PROSITE" id="PS51257">
    <property type="entry name" value="PROKAR_LIPOPROTEIN"/>
    <property type="match status" value="1"/>
</dbReference>
<name>A0A840N8I7_9PSEU</name>
<gene>
    <name evidence="4" type="ORF">BJ969_000219</name>
</gene>
<evidence type="ECO:0000259" key="3">
    <source>
        <dbReference type="Pfam" id="PF14016"/>
    </source>
</evidence>
<feature type="domain" description="DUF4232" evidence="3">
    <location>
        <begin position="95"/>
        <end position="216"/>
    </location>
</feature>
<proteinExistence type="predicted"/>
<reference evidence="4 5" key="1">
    <citation type="submission" date="2020-08" db="EMBL/GenBank/DDBJ databases">
        <title>Sequencing the genomes of 1000 actinobacteria strains.</title>
        <authorList>
            <person name="Klenk H.-P."/>
        </authorList>
    </citation>
    <scope>NUCLEOTIDE SEQUENCE [LARGE SCALE GENOMIC DNA]</scope>
    <source>
        <strain evidence="4 5">DSM 45582</strain>
    </source>
</reference>
<sequence>MFSQRLDGRKPSKTNRICQVTAVALGAALLGGCGSMTNQAQSPQVSDAPLPTVPLPGASQAQEPSAAAAPSPAAESSPAASGQAAAEPRSQVERCHTSMLSGAVQHGESGAGQRYAELTLTNTSGEACTVYGYGGMQLLGADDAEVPTKMERTPSPGPQVVRLAPGQSASSTLHWTAVPHEGESEQGPCQPKPVSALVTPPDERDPLTVSWDLGSVCGFGAIENSAYHS</sequence>
<feature type="signal peptide" evidence="2">
    <location>
        <begin position="1"/>
        <end position="40"/>
    </location>
</feature>